<dbReference type="Proteomes" id="UP000049685">
    <property type="component" value="Unassembled WGS sequence"/>
</dbReference>
<reference evidence="3" key="1">
    <citation type="submission" date="2015-01" db="EMBL/GenBank/DDBJ databases">
        <authorList>
            <person name="Aslett A.Martin."/>
            <person name="De Silva Nishadi"/>
        </authorList>
    </citation>
    <scope>NUCLEOTIDE SEQUENCE [LARGE SCALE GENOMIC DNA]</scope>
    <source>
        <strain evidence="3">UMC4404</strain>
    </source>
</reference>
<comment type="caution">
    <text evidence="2">The sequence shown here is derived from an EMBL/GenBank/DDBJ whole genome shotgun (WGS) entry which is preliminary data.</text>
</comment>
<feature type="chain" id="PRO_5040348101" evidence="1">
    <location>
        <begin position="27"/>
        <end position="45"/>
    </location>
</feature>
<protein>
    <submittedName>
        <fullName evidence="2">Autoinducer prepeptide</fullName>
    </submittedName>
</protein>
<dbReference type="EMBL" id="CDNY01000001">
    <property type="protein sequence ID" value="CEN31388.1"/>
    <property type="molecule type" value="Genomic_DNA"/>
</dbReference>
<dbReference type="RefSeq" id="WP_077066349.1">
    <property type="nucleotide sequence ID" value="NZ_CDNY01000001.1"/>
</dbReference>
<gene>
    <name evidence="2" type="primary">agrD_2</name>
    <name evidence="2" type="ORF">UMC4404_32201</name>
</gene>
<dbReference type="NCBIfam" id="TIGR04223">
    <property type="entry name" value="quorum_AgrD"/>
    <property type="match status" value="1"/>
</dbReference>
<dbReference type="AlphaFoldDB" id="A0A9P1KXY7"/>
<accession>A0A9P1KXY7</accession>
<proteinExistence type="predicted"/>
<evidence type="ECO:0000313" key="3">
    <source>
        <dbReference type="Proteomes" id="UP000049685"/>
    </source>
</evidence>
<evidence type="ECO:0000313" key="2">
    <source>
        <dbReference type="EMBL" id="CEN31388.1"/>
    </source>
</evidence>
<keyword evidence="1" id="KW-0732">Signal</keyword>
<sequence>MKRFFRKNIKYVGSLAMFVAFMSANSTCLWYNHQPKVPDKLKKQN</sequence>
<dbReference type="InterPro" id="IPR009229">
    <property type="entry name" value="AgrD"/>
</dbReference>
<evidence type="ECO:0000256" key="1">
    <source>
        <dbReference type="SAM" id="SignalP"/>
    </source>
</evidence>
<name>A0A9P1KXY7_PARSO</name>
<organism evidence="2 3">
    <name type="scientific">Paraclostridium sordellii</name>
    <name type="common">Clostridium sordellii</name>
    <dbReference type="NCBI Taxonomy" id="1505"/>
    <lineage>
        <taxon>Bacteria</taxon>
        <taxon>Bacillati</taxon>
        <taxon>Bacillota</taxon>
        <taxon>Clostridia</taxon>
        <taxon>Peptostreptococcales</taxon>
        <taxon>Peptostreptococcaceae</taxon>
        <taxon>Paraclostridium</taxon>
    </lineage>
</organism>
<feature type="signal peptide" evidence="1">
    <location>
        <begin position="1"/>
        <end position="26"/>
    </location>
</feature>